<accession>A0A285CJI6</accession>
<dbReference type="EMBL" id="OAOQ01000001">
    <property type="protein sequence ID" value="SNX67761.1"/>
    <property type="molecule type" value="Genomic_DNA"/>
</dbReference>
<gene>
    <name evidence="12" type="ORF">SAMN05878503_101399</name>
</gene>
<dbReference type="Pfam" id="PF00309">
    <property type="entry name" value="Sigma54_AID"/>
    <property type="match status" value="1"/>
</dbReference>
<dbReference type="GO" id="GO:0001216">
    <property type="term" value="F:DNA-binding transcription activator activity"/>
    <property type="evidence" value="ECO:0007669"/>
    <property type="project" value="InterPro"/>
</dbReference>
<feature type="domain" description="RNA polymerase sigma factor 54 DNA-binding" evidence="10">
    <location>
        <begin position="280"/>
        <end position="438"/>
    </location>
</feature>
<evidence type="ECO:0000256" key="8">
    <source>
        <dbReference type="ARBA" id="ARBA00023163"/>
    </source>
</evidence>
<evidence type="ECO:0000256" key="5">
    <source>
        <dbReference type="ARBA" id="ARBA00023015"/>
    </source>
</evidence>
<dbReference type="InterPro" id="IPR007046">
    <property type="entry name" value="RNA_pol_sigma_54_core-bd"/>
</dbReference>
<dbReference type="Pfam" id="PF04552">
    <property type="entry name" value="Sigma54_DBD"/>
    <property type="match status" value="1"/>
</dbReference>
<reference evidence="13" key="1">
    <citation type="submission" date="2017-08" db="EMBL/GenBank/DDBJ databases">
        <authorList>
            <person name="Varghese N."/>
            <person name="Submissions S."/>
        </authorList>
    </citation>
    <scope>NUCLEOTIDE SEQUENCE [LARGE SCALE GENOMIC DNA]</scope>
    <source>
        <strain evidence="13">JA234</strain>
    </source>
</reference>
<dbReference type="PANTHER" id="PTHR32248:SF4">
    <property type="entry name" value="RNA POLYMERASE SIGMA-54 FACTOR"/>
    <property type="match status" value="1"/>
</dbReference>
<dbReference type="GO" id="GO:0003677">
    <property type="term" value="F:DNA binding"/>
    <property type="evidence" value="ECO:0007669"/>
    <property type="project" value="UniProtKB-KW"/>
</dbReference>
<name>A0A285CJI6_9RHOB</name>
<protein>
    <recommendedName>
        <fullName evidence="9">RNA polymerase sigma-54 factor</fullName>
    </recommendedName>
</protein>
<dbReference type="RefSeq" id="WP_235840909.1">
    <property type="nucleotide sequence ID" value="NZ_OAOQ01000001.1"/>
</dbReference>
<keyword evidence="2 9" id="KW-0240">DNA-directed RNA polymerase</keyword>
<keyword evidence="3 9" id="KW-0808">Transferase</keyword>
<evidence type="ECO:0000256" key="4">
    <source>
        <dbReference type="ARBA" id="ARBA00022695"/>
    </source>
</evidence>
<dbReference type="AlphaFoldDB" id="A0A285CJI6"/>
<dbReference type="Gene3D" id="1.10.10.60">
    <property type="entry name" value="Homeodomain-like"/>
    <property type="match status" value="1"/>
</dbReference>
<sequence>MGTRRMQLYNAQSFAQRQSLVVTAQLQQAICLLQMPNSELSSFIEGQAEENPFVELRLPAAPAPSVALPRAAAAAGDDWDRIAGLAADPGPSLYVHVTAEIARLGLTPAETAAAGQFLDALEPWGWLGQPLDLLAARSGLDQTQAEALLTRLQKIEPAGLFARNLAECLRLQAADLGILTPLFQAVLDNLPLLASADLRGLCRACGCGMDDLKAVLRQLRGLNPKPGMLFDAAPSPQRPPDLIVSRAADGWRVDLNRSTLPTVVVRADAAQDYGQTARVYVGERLSVARWLARAVEHRNQTTLKVGAEVVRRQTGFLAEGLARMQPMTLREVADAIGVHESTVSRVTSGLMIATPQGTLPLKSFFTAALSSREGDTSGSAAAVRHRIRQLVQGENPEDPLSDDAIAKAISDEGVTLARRTVAKYREQLNIPSSVQRRRQALVAGSV</sequence>
<keyword evidence="13" id="KW-1185">Reference proteome</keyword>
<dbReference type="PROSITE" id="PS50044">
    <property type="entry name" value="SIGMA54_3"/>
    <property type="match status" value="1"/>
</dbReference>
<dbReference type="GO" id="GO:0006352">
    <property type="term" value="P:DNA-templated transcription initiation"/>
    <property type="evidence" value="ECO:0007669"/>
    <property type="project" value="InterPro"/>
</dbReference>
<keyword evidence="5 9" id="KW-0805">Transcription regulation</keyword>
<evidence type="ECO:0000256" key="6">
    <source>
        <dbReference type="ARBA" id="ARBA00023082"/>
    </source>
</evidence>
<dbReference type="InterPro" id="IPR007634">
    <property type="entry name" value="RNA_pol_sigma_54_DNA-bd"/>
</dbReference>
<comment type="function">
    <text evidence="9">Sigma factors are initiation factors that promote the attachment of RNA polymerase to specific initiation sites and are then released.</text>
</comment>
<organism evidence="12 13">
    <name type="scientific">Cereibacter ovatus</name>
    <dbReference type="NCBI Taxonomy" id="439529"/>
    <lineage>
        <taxon>Bacteria</taxon>
        <taxon>Pseudomonadati</taxon>
        <taxon>Pseudomonadota</taxon>
        <taxon>Alphaproteobacteria</taxon>
        <taxon>Rhodobacterales</taxon>
        <taxon>Paracoccaceae</taxon>
        <taxon>Cereibacter</taxon>
    </lineage>
</organism>
<dbReference type="GO" id="GO:0016779">
    <property type="term" value="F:nucleotidyltransferase activity"/>
    <property type="evidence" value="ECO:0007669"/>
    <property type="project" value="UniProtKB-KW"/>
</dbReference>
<dbReference type="Gene3D" id="1.10.10.1330">
    <property type="entry name" value="RNA polymerase sigma-54 factor, core-binding domain"/>
    <property type="match status" value="1"/>
</dbReference>
<evidence type="ECO:0000259" key="10">
    <source>
        <dbReference type="Pfam" id="PF04552"/>
    </source>
</evidence>
<evidence type="ECO:0000256" key="1">
    <source>
        <dbReference type="ARBA" id="ARBA00008798"/>
    </source>
</evidence>
<dbReference type="Proteomes" id="UP000219467">
    <property type="component" value="Unassembled WGS sequence"/>
</dbReference>
<evidence type="ECO:0000256" key="3">
    <source>
        <dbReference type="ARBA" id="ARBA00022679"/>
    </source>
</evidence>
<evidence type="ECO:0000259" key="11">
    <source>
        <dbReference type="Pfam" id="PF04963"/>
    </source>
</evidence>
<dbReference type="PANTHER" id="PTHR32248">
    <property type="entry name" value="RNA POLYMERASE SIGMA-54 FACTOR"/>
    <property type="match status" value="1"/>
</dbReference>
<evidence type="ECO:0000256" key="9">
    <source>
        <dbReference type="PIRNR" id="PIRNR000774"/>
    </source>
</evidence>
<dbReference type="InterPro" id="IPR000394">
    <property type="entry name" value="RNA_pol_sigma_54"/>
</dbReference>
<dbReference type="PROSITE" id="PS00717">
    <property type="entry name" value="SIGMA54_1"/>
    <property type="match status" value="1"/>
</dbReference>
<feature type="domain" description="RNA polymerase sigma factor 54 core-binding" evidence="11">
    <location>
        <begin position="90"/>
        <end position="266"/>
    </location>
</feature>
<keyword evidence="7 9" id="KW-0238">DNA-binding</keyword>
<dbReference type="InterPro" id="IPR038709">
    <property type="entry name" value="RpoN_core-bd_sf"/>
</dbReference>
<dbReference type="GO" id="GO:0000428">
    <property type="term" value="C:DNA-directed RNA polymerase complex"/>
    <property type="evidence" value="ECO:0007669"/>
    <property type="project" value="UniProtKB-KW"/>
</dbReference>
<dbReference type="PRINTS" id="PR00045">
    <property type="entry name" value="SIGMA54FCT"/>
</dbReference>
<keyword evidence="6 9" id="KW-0731">Sigma factor</keyword>
<keyword evidence="4 9" id="KW-0548">Nucleotidyltransferase</keyword>
<evidence type="ECO:0000256" key="7">
    <source>
        <dbReference type="ARBA" id="ARBA00023125"/>
    </source>
</evidence>
<dbReference type="GO" id="GO:0016987">
    <property type="term" value="F:sigma factor activity"/>
    <property type="evidence" value="ECO:0007669"/>
    <property type="project" value="UniProtKB-KW"/>
</dbReference>
<dbReference type="PROSITE" id="PS00718">
    <property type="entry name" value="SIGMA54_2"/>
    <property type="match status" value="1"/>
</dbReference>
<proteinExistence type="inferred from homology"/>
<evidence type="ECO:0000256" key="2">
    <source>
        <dbReference type="ARBA" id="ARBA00022478"/>
    </source>
</evidence>
<dbReference type="NCBIfam" id="TIGR02395">
    <property type="entry name" value="rpoN_sigma"/>
    <property type="match status" value="1"/>
</dbReference>
<evidence type="ECO:0000313" key="12">
    <source>
        <dbReference type="EMBL" id="SNX67761.1"/>
    </source>
</evidence>
<keyword evidence="8 9" id="KW-0804">Transcription</keyword>
<dbReference type="PIRSF" id="PIRSF000774">
    <property type="entry name" value="RpoN"/>
    <property type="match status" value="1"/>
</dbReference>
<dbReference type="Pfam" id="PF04963">
    <property type="entry name" value="Sigma54_CBD"/>
    <property type="match status" value="1"/>
</dbReference>
<comment type="similarity">
    <text evidence="1 9">Belongs to the sigma-54 factor family.</text>
</comment>
<evidence type="ECO:0000313" key="13">
    <source>
        <dbReference type="Proteomes" id="UP000219467"/>
    </source>
</evidence>